<evidence type="ECO:0000313" key="3">
    <source>
        <dbReference type="Proteomes" id="UP000305848"/>
    </source>
</evidence>
<keyword evidence="3" id="KW-1185">Reference proteome</keyword>
<reference evidence="2 3" key="1">
    <citation type="submission" date="2019-05" db="EMBL/GenBank/DDBJ databases">
        <title>Panacibacter sp. strain 17mud1-8 Genome sequencing and assembly.</title>
        <authorList>
            <person name="Chhetri G."/>
        </authorList>
    </citation>
    <scope>NUCLEOTIDE SEQUENCE [LARGE SCALE GENOMIC DNA]</scope>
    <source>
        <strain evidence="2 3">17mud1-8</strain>
    </source>
</reference>
<comment type="caution">
    <text evidence="2">The sequence shown here is derived from an EMBL/GenBank/DDBJ whole genome shotgun (WGS) entry which is preliminary data.</text>
</comment>
<evidence type="ECO:0000259" key="1">
    <source>
        <dbReference type="Pfam" id="PF13380"/>
    </source>
</evidence>
<accession>A0A4U3LA72</accession>
<dbReference type="OrthoDB" id="708726at2"/>
<dbReference type="Gene3D" id="3.40.50.720">
    <property type="entry name" value="NAD(P)-binding Rossmann-like Domain"/>
    <property type="match status" value="1"/>
</dbReference>
<dbReference type="EMBL" id="SZQL01000002">
    <property type="protein sequence ID" value="TKK70916.1"/>
    <property type="molecule type" value="Genomic_DNA"/>
</dbReference>
<organism evidence="2 3">
    <name type="scientific">Ilyomonas limi</name>
    <dbReference type="NCBI Taxonomy" id="2575867"/>
    <lineage>
        <taxon>Bacteria</taxon>
        <taxon>Pseudomonadati</taxon>
        <taxon>Bacteroidota</taxon>
        <taxon>Chitinophagia</taxon>
        <taxon>Chitinophagales</taxon>
        <taxon>Chitinophagaceae</taxon>
        <taxon>Ilyomonas</taxon>
    </lineage>
</organism>
<dbReference type="AlphaFoldDB" id="A0A4U3LA72"/>
<dbReference type="Proteomes" id="UP000305848">
    <property type="component" value="Unassembled WGS sequence"/>
</dbReference>
<dbReference type="SUPFAM" id="SSF51735">
    <property type="entry name" value="NAD(P)-binding Rossmann-fold domains"/>
    <property type="match status" value="1"/>
</dbReference>
<evidence type="ECO:0000313" key="2">
    <source>
        <dbReference type="EMBL" id="TKK70916.1"/>
    </source>
</evidence>
<dbReference type="RefSeq" id="WP_137260515.1">
    <property type="nucleotide sequence ID" value="NZ_SZQL01000002.1"/>
</dbReference>
<feature type="domain" description="CoA-binding" evidence="1">
    <location>
        <begin position="6"/>
        <end position="117"/>
    </location>
</feature>
<protein>
    <submittedName>
        <fullName evidence="2">CoA-binding protein</fullName>
    </submittedName>
</protein>
<dbReference type="Pfam" id="PF13380">
    <property type="entry name" value="CoA_binding_2"/>
    <property type="match status" value="1"/>
</dbReference>
<proteinExistence type="predicted"/>
<sequence length="123" mass="13872">MKNTPKKTVVLGASDSPMRYSFLAVRRLKSYDHPVVAIGKKKGSVDDIQIITEHPLMDDVDTITLYLNPTHQKQYYDYILSLHPKRIIFNPGAENPELATLAKQNNIQPMNACTLVLLSTGQY</sequence>
<name>A0A4U3LA72_9BACT</name>
<gene>
    <name evidence="2" type="ORF">FC093_04270</name>
</gene>
<dbReference type="InterPro" id="IPR003781">
    <property type="entry name" value="CoA-bd"/>
</dbReference>
<dbReference type="InterPro" id="IPR036291">
    <property type="entry name" value="NAD(P)-bd_dom_sf"/>
</dbReference>